<dbReference type="KEGG" id="ami:Amir_0621"/>
<keyword evidence="3" id="KW-1185">Reference proteome</keyword>
<dbReference type="STRING" id="446462.Amir_0621"/>
<accession>C6WJF2</accession>
<dbReference type="AlphaFoldDB" id="C6WJF2"/>
<feature type="region of interest" description="Disordered" evidence="1">
    <location>
        <begin position="1"/>
        <end position="34"/>
    </location>
</feature>
<evidence type="ECO:0000256" key="1">
    <source>
        <dbReference type="SAM" id="MobiDB-lite"/>
    </source>
</evidence>
<name>C6WJF2_ACTMD</name>
<organism evidence="2 3">
    <name type="scientific">Actinosynnema mirum (strain ATCC 29888 / DSM 43827 / JCM 3225 / NBRC 14064 / NCIMB 13271 / NRRL B-12336 / IMRU 3971 / 101)</name>
    <dbReference type="NCBI Taxonomy" id="446462"/>
    <lineage>
        <taxon>Bacteria</taxon>
        <taxon>Bacillati</taxon>
        <taxon>Actinomycetota</taxon>
        <taxon>Actinomycetes</taxon>
        <taxon>Pseudonocardiales</taxon>
        <taxon>Pseudonocardiaceae</taxon>
        <taxon>Actinosynnema</taxon>
    </lineage>
</organism>
<evidence type="ECO:0000313" key="3">
    <source>
        <dbReference type="Proteomes" id="UP000002213"/>
    </source>
</evidence>
<evidence type="ECO:0000313" key="2">
    <source>
        <dbReference type="EMBL" id="ACU34584.1"/>
    </source>
</evidence>
<dbReference type="Proteomes" id="UP000002213">
    <property type="component" value="Chromosome"/>
</dbReference>
<sequence>MSREVDEAALRRDEGVSRLERGLGADSEARESGA</sequence>
<reference evidence="2 3" key="1">
    <citation type="journal article" date="2009" name="Stand. Genomic Sci.">
        <title>Complete genome sequence of Actinosynnema mirum type strain (101).</title>
        <authorList>
            <person name="Land M."/>
            <person name="Lapidus A."/>
            <person name="Mayilraj S."/>
            <person name="Chen F."/>
            <person name="Copeland A."/>
            <person name="Del Rio T.G."/>
            <person name="Nolan M."/>
            <person name="Lucas S."/>
            <person name="Tice H."/>
            <person name="Cheng J.F."/>
            <person name="Chertkov O."/>
            <person name="Bruce D."/>
            <person name="Goodwin L."/>
            <person name="Pitluck S."/>
            <person name="Rohde M."/>
            <person name="Goker M."/>
            <person name="Pati A."/>
            <person name="Ivanova N."/>
            <person name="Mavromatis K."/>
            <person name="Chen A."/>
            <person name="Palaniappan K."/>
            <person name="Hauser L."/>
            <person name="Chang Y.J."/>
            <person name="Jeffries C.C."/>
            <person name="Brettin T."/>
            <person name="Detter J.C."/>
            <person name="Han C."/>
            <person name="Chain P."/>
            <person name="Tindall B.J."/>
            <person name="Bristow J."/>
            <person name="Eisen J.A."/>
            <person name="Markowitz V."/>
            <person name="Hugenholtz P."/>
            <person name="Kyrpides N.C."/>
            <person name="Klenk H.P."/>
        </authorList>
    </citation>
    <scope>NUCLEOTIDE SEQUENCE [LARGE SCALE GENOMIC DNA]</scope>
    <source>
        <strain evidence="3">ATCC 29888 / DSM 43827 / JCM 3225 / NBRC 14064 / NCIMB 13271 / NRRL B-12336 / IMRU 3971 / 101</strain>
    </source>
</reference>
<proteinExistence type="predicted"/>
<dbReference type="HOGENOM" id="CLU_3371557_0_0_11"/>
<protein>
    <submittedName>
        <fullName evidence="2">Uncharacterized protein</fullName>
    </submittedName>
</protein>
<dbReference type="EMBL" id="CP001630">
    <property type="protein sequence ID" value="ACU34584.1"/>
    <property type="molecule type" value="Genomic_DNA"/>
</dbReference>
<gene>
    <name evidence="2" type="ordered locus">Amir_0621</name>
</gene>